<dbReference type="EMBL" id="CM037154">
    <property type="protein sequence ID" value="KAH7861809.1"/>
    <property type="molecule type" value="Genomic_DNA"/>
</dbReference>
<evidence type="ECO:0000313" key="2">
    <source>
        <dbReference type="Proteomes" id="UP000828048"/>
    </source>
</evidence>
<protein>
    <submittedName>
        <fullName evidence="1">Uncharacterized protein</fullName>
    </submittedName>
</protein>
<accession>A0ACB7Z7L8</accession>
<comment type="caution">
    <text evidence="1">The sequence shown here is derived from an EMBL/GenBank/DDBJ whole genome shotgun (WGS) entry which is preliminary data.</text>
</comment>
<proteinExistence type="predicted"/>
<keyword evidence="2" id="KW-1185">Reference proteome</keyword>
<reference evidence="1 2" key="1">
    <citation type="journal article" date="2021" name="Hortic Res">
        <title>High-quality reference genome and annotation aids understanding of berry development for evergreen blueberry (Vaccinium darrowii).</title>
        <authorList>
            <person name="Yu J."/>
            <person name="Hulse-Kemp A.M."/>
            <person name="Babiker E."/>
            <person name="Staton M."/>
        </authorList>
    </citation>
    <scope>NUCLEOTIDE SEQUENCE [LARGE SCALE GENOMIC DNA]</scope>
    <source>
        <strain evidence="2">cv. NJ 8807/NJ 8810</strain>
        <tissue evidence="1">Young leaf</tissue>
    </source>
</reference>
<gene>
    <name evidence="1" type="ORF">Vadar_031117</name>
</gene>
<name>A0ACB7Z7L8_9ERIC</name>
<sequence length="85" mass="9100">MHIHITRIRDRLGLEWGELGFEKDVDVTSSGEEAVAGGVGVEPPGEVECGLDELELAVSVENADIEVGEVEGGLEEEENDEPLVV</sequence>
<evidence type="ECO:0000313" key="1">
    <source>
        <dbReference type="EMBL" id="KAH7861809.1"/>
    </source>
</evidence>
<dbReference type="Proteomes" id="UP000828048">
    <property type="component" value="Chromosome 4"/>
</dbReference>
<organism evidence="1 2">
    <name type="scientific">Vaccinium darrowii</name>
    <dbReference type="NCBI Taxonomy" id="229202"/>
    <lineage>
        <taxon>Eukaryota</taxon>
        <taxon>Viridiplantae</taxon>
        <taxon>Streptophyta</taxon>
        <taxon>Embryophyta</taxon>
        <taxon>Tracheophyta</taxon>
        <taxon>Spermatophyta</taxon>
        <taxon>Magnoliopsida</taxon>
        <taxon>eudicotyledons</taxon>
        <taxon>Gunneridae</taxon>
        <taxon>Pentapetalae</taxon>
        <taxon>asterids</taxon>
        <taxon>Ericales</taxon>
        <taxon>Ericaceae</taxon>
        <taxon>Vaccinioideae</taxon>
        <taxon>Vaccinieae</taxon>
        <taxon>Vaccinium</taxon>
    </lineage>
</organism>